<dbReference type="Proteomes" id="UP000682733">
    <property type="component" value="Unassembled WGS sequence"/>
</dbReference>
<evidence type="ECO:0000313" key="1">
    <source>
        <dbReference type="EMBL" id="CAF1579854.1"/>
    </source>
</evidence>
<evidence type="ECO:0000313" key="2">
    <source>
        <dbReference type="EMBL" id="CAF4378622.1"/>
    </source>
</evidence>
<dbReference type="EMBL" id="CAJOBA010068676">
    <property type="protein sequence ID" value="CAF4378622.1"/>
    <property type="molecule type" value="Genomic_DNA"/>
</dbReference>
<feature type="non-terminal residue" evidence="2">
    <location>
        <position position="56"/>
    </location>
</feature>
<proteinExistence type="predicted"/>
<dbReference type="AlphaFoldDB" id="A0A8S2V5B0"/>
<comment type="caution">
    <text evidence="2">The sequence shown here is derived from an EMBL/GenBank/DDBJ whole genome shotgun (WGS) entry which is preliminary data.</text>
</comment>
<dbReference type="EMBL" id="CAJNOK010045621">
    <property type="protein sequence ID" value="CAF1579854.1"/>
    <property type="molecule type" value="Genomic_DNA"/>
</dbReference>
<name>A0A8S2V5B0_9BILA</name>
<dbReference type="Proteomes" id="UP000677228">
    <property type="component" value="Unassembled WGS sequence"/>
</dbReference>
<evidence type="ECO:0000313" key="3">
    <source>
        <dbReference type="Proteomes" id="UP000682733"/>
    </source>
</evidence>
<protein>
    <submittedName>
        <fullName evidence="2">Uncharacterized protein</fullName>
    </submittedName>
</protein>
<accession>A0A8S2V5B0</accession>
<organism evidence="2 3">
    <name type="scientific">Didymodactylos carnosus</name>
    <dbReference type="NCBI Taxonomy" id="1234261"/>
    <lineage>
        <taxon>Eukaryota</taxon>
        <taxon>Metazoa</taxon>
        <taxon>Spiralia</taxon>
        <taxon>Gnathifera</taxon>
        <taxon>Rotifera</taxon>
        <taxon>Eurotatoria</taxon>
        <taxon>Bdelloidea</taxon>
        <taxon>Philodinida</taxon>
        <taxon>Philodinidae</taxon>
        <taxon>Didymodactylos</taxon>
    </lineage>
</organism>
<gene>
    <name evidence="1" type="ORF">OVA965_LOCUS40894</name>
    <name evidence="2" type="ORF">TMI583_LOCUS42421</name>
</gene>
<sequence>MTVRERHTCTDTLESTIWFCQTLGLLPYNPIAKCSNGHNNWYMGQLSRANDSNDFC</sequence>
<reference evidence="2" key="1">
    <citation type="submission" date="2021-02" db="EMBL/GenBank/DDBJ databases">
        <authorList>
            <person name="Nowell W R."/>
        </authorList>
    </citation>
    <scope>NUCLEOTIDE SEQUENCE</scope>
</reference>